<feature type="domain" description="Fibronectin type-III" evidence="15">
    <location>
        <begin position="530"/>
        <end position="637"/>
    </location>
</feature>
<evidence type="ECO:0000256" key="5">
    <source>
        <dbReference type="ARBA" id="ARBA00022801"/>
    </source>
</evidence>
<dbReference type="InterPro" id="IPR050348">
    <property type="entry name" value="Protein-Tyr_Phosphatase"/>
</dbReference>
<keyword evidence="4" id="KW-0732">Signal</keyword>
<feature type="domain" description="Fibronectin type-III" evidence="15">
    <location>
        <begin position="433"/>
        <end position="529"/>
    </location>
</feature>
<dbReference type="SUPFAM" id="SSF52799">
    <property type="entry name" value="(Phosphotyrosine protein) phosphatases II"/>
    <property type="match status" value="2"/>
</dbReference>
<keyword evidence="5" id="KW-0378">Hydrolase</keyword>
<dbReference type="SMART" id="SM00404">
    <property type="entry name" value="PTPc_motif"/>
    <property type="match status" value="2"/>
</dbReference>
<keyword evidence="9" id="KW-0393">Immunoglobulin domain</keyword>
<dbReference type="Pfam" id="PF13927">
    <property type="entry name" value="Ig_3"/>
    <property type="match status" value="1"/>
</dbReference>
<evidence type="ECO:0000259" key="14">
    <source>
        <dbReference type="PROSITE" id="PS50835"/>
    </source>
</evidence>
<reference evidence="16" key="1">
    <citation type="submission" date="2021-01" db="UniProtKB">
        <authorList>
            <consortium name="EnsemblMetazoa"/>
        </authorList>
    </citation>
    <scope>IDENTIFICATION</scope>
</reference>
<dbReference type="InterPro" id="IPR013783">
    <property type="entry name" value="Ig-like_fold"/>
</dbReference>
<feature type="domain" description="Ig-like" evidence="14">
    <location>
        <begin position="250"/>
        <end position="332"/>
    </location>
</feature>
<dbReference type="InterPro" id="IPR003598">
    <property type="entry name" value="Ig_sub2"/>
</dbReference>
<evidence type="ECO:0000256" key="9">
    <source>
        <dbReference type="ARBA" id="ARBA00023319"/>
    </source>
</evidence>
<name>A0A7M5TUX2_9CNID</name>
<evidence type="ECO:0000256" key="8">
    <source>
        <dbReference type="ARBA" id="ARBA00023157"/>
    </source>
</evidence>
<feature type="domain" description="Tyrosine-protein phosphatase" evidence="12">
    <location>
        <begin position="865"/>
        <end position="1124"/>
    </location>
</feature>
<dbReference type="SMART" id="SM00060">
    <property type="entry name" value="FN3"/>
    <property type="match status" value="4"/>
</dbReference>
<dbReference type="PROSITE" id="PS50835">
    <property type="entry name" value="IG_LIKE"/>
    <property type="match status" value="2"/>
</dbReference>
<keyword evidence="8" id="KW-1015">Disulfide bond</keyword>
<sequence length="1425" mass="160994">MIDTCHRLLDNSRGIKNLIFLTAYVCLCCISSSSETATVTFVKAGKNDIKEVGVSDTNVVFNWDFNLDDPDALKTITFGFYKSDGTKFFFAIKDKGKDYSIRDKLSPSDKNNFIVDINDTSTARLTLKEIFLNQNNRKFCCMVELLNGKSIISNVVLKVYVPPTIIHKSGTFKSLKEGEPLTLECKASAEPKALIQWRSTSNKVLPYNNATGELEILSVSRNDSGNYTCTASNLAGNATITIQIQVQYAPDILPISTKRIGTYMKNPDPIYLRCIVDAVPPAVFKWSDPKGNQVSEEPTYIIQDPDEDKYFGTYTCRASNIVHFSDHTVEVIKIGNPEQVTLTTKTVYARTASFDMVIPTDTGKSKLKDTIKIVYQDTKTGLIQQKVLIGLGRSTIQLDKLTPYTDYVLNVTVENEYFPSIGQKLAFKTLEAVPGIPSNITIDSTVSSITINWQPPTNPNGVITKFIYKFYKNIDPINDTEIEVSSSILNKTFNNLGTAYQQYAFRIRAVNNAGEGDWTPVLTRYTDPEPPSSPRNLTVTTSIQLQKHYLNINWKPPIKGSNTITKYEIKINTTSLEDNSNLQPFTHTANAKSIPQRNYKIATKPYSKAFVWVREGGGDKPVWGSFAGPFEVTTPQGVPTPPLKLVVLGTTSDKVHLRWNKPQKINGVLHKFTIEYRKKNTNDRKQQYLARQLDTNTTFFHTLDGLESLSPYYVNVYAHSRSGDRSNSSNVVTALTEVALAPVAPRQTADEESNLTPIIGGVVAFVFLLAVAIAVFLYMSKRRSRLKSASSANSDSQFFKLNDRETKAPPLDVTDGSTMNLSVVSNFGNEYGKDSERCFKLLRPIQLTDLKERIIFQTSNNNKGFIDEFRSIKVEADLTYEVSTKPENKVKNRYANILAYDHSRVVLNNVENLDDSDYINANYIDGFDRSSKFIATQGPVVAAFGDFWRMIWEQNTRVIVMVTNLIEKGRAKCQQYWPNLGEGENDYENFKVSNIDENELADYTIRTFHIKMIKKGEEVSTRKIMQFQFVSWPDHGCPMFPSQLLQFIKRIRALTHNAGPIVLHCSAGVGRTGTYMAIDAMLDQVEKEQMVDIFGYVTHIRSQRSLMVQTEPQYIFIYKALLESISCGNTEVNAADLPAKIKHLNAINPSTTQTFIREEFDRLSTNLEPLEDYDSALLPCNTAKNRFQDIIPYETMRVKLWPYPDIEGSDYINASFVDGYQQREAYILTQAPQQNTIQDFWRMLWEYEVFSIVMVTSSPESNMSHCYPYWPTEKEPASFGLLRVTIGELEEHNGYVKRQFRATNTKSGEARTISHFMYFDWAVNATPDAPSVIELIGVLQKTQQMTGNSSIVIHCSDGSGRSGALAALMYCIERVKLEGLVDVFQAVRSMRTHRISLVQTLEQYQFIYNAVSNYLDCFSNYANFK</sequence>
<evidence type="ECO:0000313" key="17">
    <source>
        <dbReference type="Proteomes" id="UP000594262"/>
    </source>
</evidence>
<evidence type="ECO:0000256" key="1">
    <source>
        <dbReference type="ARBA" id="ARBA00004167"/>
    </source>
</evidence>
<dbReference type="GO" id="GO:0016020">
    <property type="term" value="C:membrane"/>
    <property type="evidence" value="ECO:0007669"/>
    <property type="project" value="UniProtKB-SubCell"/>
</dbReference>
<dbReference type="InterPro" id="IPR003599">
    <property type="entry name" value="Ig_sub"/>
</dbReference>
<dbReference type="FunFam" id="3.90.190.10:FF:000102">
    <property type="entry name" value="Receptor-type tyrosine-protein phosphatase"/>
    <property type="match status" value="1"/>
</dbReference>
<comment type="catalytic activity">
    <reaction evidence="10">
        <text>O-phospho-L-tyrosyl-[protein] + H2O = L-tyrosyl-[protein] + phosphate</text>
        <dbReference type="Rhea" id="RHEA:10684"/>
        <dbReference type="Rhea" id="RHEA-COMP:10136"/>
        <dbReference type="Rhea" id="RHEA-COMP:20101"/>
        <dbReference type="ChEBI" id="CHEBI:15377"/>
        <dbReference type="ChEBI" id="CHEBI:43474"/>
        <dbReference type="ChEBI" id="CHEBI:46858"/>
        <dbReference type="ChEBI" id="CHEBI:61978"/>
        <dbReference type="EC" id="3.1.3.48"/>
    </reaction>
</comment>
<dbReference type="InterPro" id="IPR000387">
    <property type="entry name" value="Tyr_Pase_dom"/>
</dbReference>
<keyword evidence="6" id="KW-0904">Protein phosphatase</keyword>
<protein>
    <recommendedName>
        <fullName evidence="3">protein-tyrosine-phosphatase</fullName>
        <ecNumber evidence="3">3.1.3.48</ecNumber>
    </recommendedName>
</protein>
<dbReference type="PRINTS" id="PR00700">
    <property type="entry name" value="PRTYPHPHTASE"/>
</dbReference>
<dbReference type="InterPro" id="IPR003595">
    <property type="entry name" value="Tyr_Pase_cat"/>
</dbReference>
<dbReference type="PROSITE" id="PS50056">
    <property type="entry name" value="TYR_PHOSPHATASE_2"/>
    <property type="match status" value="2"/>
</dbReference>
<evidence type="ECO:0000256" key="3">
    <source>
        <dbReference type="ARBA" id="ARBA00013064"/>
    </source>
</evidence>
<keyword evidence="17" id="KW-1185">Reference proteome</keyword>
<dbReference type="InterPro" id="IPR036116">
    <property type="entry name" value="FN3_sf"/>
</dbReference>
<dbReference type="Gene3D" id="2.60.40.10">
    <property type="entry name" value="Immunoglobulins"/>
    <property type="match status" value="4"/>
</dbReference>
<comment type="similarity">
    <text evidence="2">Belongs to the protein-tyrosine phosphatase family.</text>
</comment>
<dbReference type="PROSITE" id="PS50853">
    <property type="entry name" value="FN3"/>
    <property type="match status" value="3"/>
</dbReference>
<evidence type="ECO:0000256" key="4">
    <source>
        <dbReference type="ARBA" id="ARBA00022729"/>
    </source>
</evidence>
<feature type="domain" description="Tyrosine specific protein phosphatases" evidence="13">
    <location>
        <begin position="1330"/>
        <end position="1405"/>
    </location>
</feature>
<dbReference type="InterPro" id="IPR016130">
    <property type="entry name" value="Tyr_Pase_AS"/>
</dbReference>
<dbReference type="FunFam" id="3.90.190.10:FF:000088">
    <property type="entry name" value="Receptor protein-tyrosine phosphatase LAR"/>
    <property type="match status" value="1"/>
</dbReference>
<feature type="domain" description="Fibronectin type-III" evidence="15">
    <location>
        <begin position="641"/>
        <end position="739"/>
    </location>
</feature>
<dbReference type="PANTHER" id="PTHR19134">
    <property type="entry name" value="RECEPTOR-TYPE TYROSINE-PROTEIN PHOSPHATASE"/>
    <property type="match status" value="1"/>
</dbReference>
<dbReference type="InterPro" id="IPR029021">
    <property type="entry name" value="Prot-tyrosine_phosphatase-like"/>
</dbReference>
<dbReference type="Pfam" id="PF00102">
    <property type="entry name" value="Y_phosphatase"/>
    <property type="match status" value="2"/>
</dbReference>
<proteinExistence type="inferred from homology"/>
<comment type="subcellular location">
    <subcellularLocation>
        <location evidence="1">Membrane</location>
        <topology evidence="1">Single-pass membrane protein</topology>
    </subcellularLocation>
</comment>
<feature type="domain" description="Ig-like" evidence="14">
    <location>
        <begin position="163"/>
        <end position="241"/>
    </location>
</feature>
<evidence type="ECO:0000259" key="13">
    <source>
        <dbReference type="PROSITE" id="PS50056"/>
    </source>
</evidence>
<feature type="transmembrane region" description="Helical" evidence="11">
    <location>
        <begin position="755"/>
        <end position="778"/>
    </location>
</feature>
<evidence type="ECO:0000313" key="16">
    <source>
        <dbReference type="EnsemblMetazoa" id="CLYHEMP002236.1"/>
    </source>
</evidence>
<dbReference type="InterPro" id="IPR000242">
    <property type="entry name" value="PTP_cat"/>
</dbReference>
<dbReference type="PROSITE" id="PS00383">
    <property type="entry name" value="TYR_PHOSPHATASE_1"/>
    <property type="match status" value="2"/>
</dbReference>
<evidence type="ECO:0000256" key="7">
    <source>
        <dbReference type="ARBA" id="ARBA00023136"/>
    </source>
</evidence>
<dbReference type="CDD" id="cd00063">
    <property type="entry name" value="FN3"/>
    <property type="match status" value="3"/>
</dbReference>
<dbReference type="EC" id="3.1.3.48" evidence="3"/>
<dbReference type="InterPro" id="IPR036179">
    <property type="entry name" value="Ig-like_dom_sf"/>
</dbReference>
<dbReference type="SUPFAM" id="SSF49265">
    <property type="entry name" value="Fibronectin type III"/>
    <property type="match status" value="2"/>
</dbReference>
<feature type="domain" description="Tyrosine-protein phosphatase" evidence="12">
    <location>
        <begin position="1156"/>
        <end position="1414"/>
    </location>
</feature>
<evidence type="ECO:0000256" key="2">
    <source>
        <dbReference type="ARBA" id="ARBA00009580"/>
    </source>
</evidence>
<keyword evidence="11" id="KW-0812">Transmembrane</keyword>
<dbReference type="RefSeq" id="XP_066916312.1">
    <property type="nucleotide sequence ID" value="XM_067060211.1"/>
</dbReference>
<evidence type="ECO:0000256" key="11">
    <source>
        <dbReference type="SAM" id="Phobius"/>
    </source>
</evidence>
<evidence type="ECO:0000256" key="10">
    <source>
        <dbReference type="ARBA" id="ARBA00051722"/>
    </source>
</evidence>
<dbReference type="OrthoDB" id="6058203at2759"/>
<dbReference type="GO" id="GO:0004725">
    <property type="term" value="F:protein tyrosine phosphatase activity"/>
    <property type="evidence" value="ECO:0007669"/>
    <property type="project" value="UniProtKB-EC"/>
</dbReference>
<evidence type="ECO:0000259" key="15">
    <source>
        <dbReference type="PROSITE" id="PS50853"/>
    </source>
</evidence>
<dbReference type="SMART" id="SM00409">
    <property type="entry name" value="IG"/>
    <property type="match status" value="2"/>
</dbReference>
<dbReference type="FunFam" id="2.60.40.10:FF:000032">
    <property type="entry name" value="palladin isoform X1"/>
    <property type="match status" value="1"/>
</dbReference>
<dbReference type="SMART" id="SM00408">
    <property type="entry name" value="IGc2"/>
    <property type="match status" value="2"/>
</dbReference>
<dbReference type="Pfam" id="PF00041">
    <property type="entry name" value="fn3"/>
    <property type="match status" value="2"/>
</dbReference>
<dbReference type="InterPro" id="IPR007110">
    <property type="entry name" value="Ig-like_dom"/>
</dbReference>
<dbReference type="InterPro" id="IPR003961">
    <property type="entry name" value="FN3_dom"/>
</dbReference>
<accession>A0A7M5TUX2</accession>
<dbReference type="Proteomes" id="UP000594262">
    <property type="component" value="Unplaced"/>
</dbReference>
<organism evidence="16 17">
    <name type="scientific">Clytia hemisphaerica</name>
    <dbReference type="NCBI Taxonomy" id="252671"/>
    <lineage>
        <taxon>Eukaryota</taxon>
        <taxon>Metazoa</taxon>
        <taxon>Cnidaria</taxon>
        <taxon>Hydrozoa</taxon>
        <taxon>Hydroidolina</taxon>
        <taxon>Leptothecata</taxon>
        <taxon>Obeliida</taxon>
        <taxon>Clytiidae</taxon>
        <taxon>Clytia</taxon>
    </lineage>
</organism>
<keyword evidence="11" id="KW-1133">Transmembrane helix</keyword>
<dbReference type="PANTHER" id="PTHR19134:SF562">
    <property type="entry name" value="PROTEIN-TYROSINE-PHOSPHATASE"/>
    <property type="match status" value="1"/>
</dbReference>
<evidence type="ECO:0000256" key="6">
    <source>
        <dbReference type="ARBA" id="ARBA00022912"/>
    </source>
</evidence>
<dbReference type="SMART" id="SM00194">
    <property type="entry name" value="PTPc"/>
    <property type="match status" value="2"/>
</dbReference>
<keyword evidence="7 11" id="KW-0472">Membrane</keyword>
<dbReference type="GeneID" id="136803470"/>
<dbReference type="SUPFAM" id="SSF48726">
    <property type="entry name" value="Immunoglobulin"/>
    <property type="match status" value="2"/>
</dbReference>
<dbReference type="Gene3D" id="3.90.190.10">
    <property type="entry name" value="Protein tyrosine phosphatase superfamily"/>
    <property type="match status" value="2"/>
</dbReference>
<dbReference type="EnsemblMetazoa" id="CLYHEMT002236.1">
    <property type="protein sequence ID" value="CLYHEMP002236.1"/>
    <property type="gene ID" value="CLYHEMG002236"/>
</dbReference>
<feature type="domain" description="Tyrosine specific protein phosphatases" evidence="13">
    <location>
        <begin position="1045"/>
        <end position="1115"/>
    </location>
</feature>
<dbReference type="PROSITE" id="PS50055">
    <property type="entry name" value="TYR_PHOSPHATASE_PTP"/>
    <property type="match status" value="2"/>
</dbReference>
<evidence type="ECO:0000259" key="12">
    <source>
        <dbReference type="PROSITE" id="PS50055"/>
    </source>
</evidence>